<comment type="caution">
    <text evidence="3">The sequence shown here is derived from an EMBL/GenBank/DDBJ whole genome shotgun (WGS) entry which is preliminary data.</text>
</comment>
<evidence type="ECO:0008006" key="5">
    <source>
        <dbReference type="Google" id="ProtNLM"/>
    </source>
</evidence>
<accession>A0A846XMI3</accession>
<evidence type="ECO:0000256" key="1">
    <source>
        <dbReference type="SAM" id="MobiDB-lite"/>
    </source>
</evidence>
<feature type="region of interest" description="Disordered" evidence="1">
    <location>
        <begin position="1"/>
        <end position="33"/>
    </location>
</feature>
<proteinExistence type="predicted"/>
<reference evidence="3 4" key="1">
    <citation type="submission" date="2020-04" db="EMBL/GenBank/DDBJ databases">
        <title>MicrobeNet Type strains.</title>
        <authorList>
            <person name="Nicholson A.C."/>
        </authorList>
    </citation>
    <scope>NUCLEOTIDE SEQUENCE [LARGE SCALE GENOMIC DNA]</scope>
    <source>
        <strain evidence="3 4">DSM 45078</strain>
    </source>
</reference>
<dbReference type="Proteomes" id="UP000565715">
    <property type="component" value="Unassembled WGS sequence"/>
</dbReference>
<feature type="transmembrane region" description="Helical" evidence="2">
    <location>
        <begin position="426"/>
        <end position="450"/>
    </location>
</feature>
<dbReference type="AlphaFoldDB" id="A0A846XMI3"/>
<feature type="transmembrane region" description="Helical" evidence="2">
    <location>
        <begin position="232"/>
        <end position="252"/>
    </location>
</feature>
<keyword evidence="4" id="KW-1185">Reference proteome</keyword>
<feature type="transmembrane region" description="Helical" evidence="2">
    <location>
        <begin position="62"/>
        <end position="84"/>
    </location>
</feature>
<feature type="transmembrane region" description="Helical" evidence="2">
    <location>
        <begin position="264"/>
        <end position="284"/>
    </location>
</feature>
<keyword evidence="2" id="KW-0812">Transmembrane</keyword>
<evidence type="ECO:0000313" key="3">
    <source>
        <dbReference type="EMBL" id="NKY37538.1"/>
    </source>
</evidence>
<name>A0A846XMI3_9NOCA</name>
<gene>
    <name evidence="3" type="ORF">HGA13_31395</name>
</gene>
<dbReference type="EMBL" id="JAAXOO010000009">
    <property type="protein sequence ID" value="NKY37538.1"/>
    <property type="molecule type" value="Genomic_DNA"/>
</dbReference>
<feature type="compositionally biased region" description="Basic and acidic residues" evidence="1">
    <location>
        <begin position="1"/>
        <end position="11"/>
    </location>
</feature>
<organism evidence="3 4">
    <name type="scientific">Nocardia speluncae</name>
    <dbReference type="NCBI Taxonomy" id="419477"/>
    <lineage>
        <taxon>Bacteria</taxon>
        <taxon>Bacillati</taxon>
        <taxon>Actinomycetota</taxon>
        <taxon>Actinomycetes</taxon>
        <taxon>Mycobacteriales</taxon>
        <taxon>Nocardiaceae</taxon>
        <taxon>Nocardia</taxon>
    </lineage>
</organism>
<protein>
    <recommendedName>
        <fullName evidence="5">Secreted protein</fullName>
    </recommendedName>
</protein>
<dbReference type="RefSeq" id="WP_068044283.1">
    <property type="nucleotide sequence ID" value="NZ_JAAXOO010000009.1"/>
</dbReference>
<sequence>MTRSAVDRVVSEPEPAQPEPDRPEPTPTTGWTGLVRPRVETAWKWLDPTRLRRFAQSSPGRLIGVGLLLVVLCLGSGAITGASVHDRQRDLDILLAGTEPDANAAHRLYTSLSVADAAAATAFISAGLEPQQVRDRYSQALGEAGAELVTLSGEGSDDDRQRIGIGSGLPVYSGLVETARANNREGHPVGAAYLSEASHQMQSELLPTAEQLYVRRADAVAEAQDRHVRPPLVAIIVLLAALTALVWAQRLMARRWHRTFNPGLLLASGAVLILLLWTVIAGSVSASAMSGGRSDGTIPAARLTESRILAQQARSAETLKLVRRDTTGDYDHTFDANITRLNELLAGHTDRATTEARAALLHWLAAHQRMNETLNRGEFARAATIATAPGAENATLHVEALDKALATGITETRDALRSNIFHSARVLDYLAPGAVILGIAAAAYIAFGIWPRLREYR</sequence>
<keyword evidence="2" id="KW-1133">Transmembrane helix</keyword>
<evidence type="ECO:0000313" key="4">
    <source>
        <dbReference type="Proteomes" id="UP000565715"/>
    </source>
</evidence>
<evidence type="ECO:0000256" key="2">
    <source>
        <dbReference type="SAM" id="Phobius"/>
    </source>
</evidence>
<keyword evidence="2" id="KW-0472">Membrane</keyword>